<name>A0A182IWM2_ANOAO</name>
<dbReference type="AlphaFoldDB" id="A0A182IWM2"/>
<feature type="region of interest" description="Disordered" evidence="1">
    <location>
        <begin position="777"/>
        <end position="805"/>
    </location>
</feature>
<feature type="compositionally biased region" description="Acidic residues" evidence="1">
    <location>
        <begin position="654"/>
        <end position="665"/>
    </location>
</feature>
<dbReference type="EnsemblMetazoa" id="AATE006908-RA">
    <property type="protein sequence ID" value="AATE006908-PA.1"/>
    <property type="gene ID" value="AATE006908"/>
</dbReference>
<protein>
    <submittedName>
        <fullName evidence="2">Uncharacterized protein</fullName>
    </submittedName>
</protein>
<feature type="compositionally biased region" description="Low complexity" evidence="1">
    <location>
        <begin position="118"/>
        <end position="130"/>
    </location>
</feature>
<feature type="compositionally biased region" description="Low complexity" evidence="1">
    <location>
        <begin position="182"/>
        <end position="192"/>
    </location>
</feature>
<feature type="compositionally biased region" description="Low complexity" evidence="1">
    <location>
        <begin position="864"/>
        <end position="874"/>
    </location>
</feature>
<feature type="compositionally biased region" description="Low complexity" evidence="1">
    <location>
        <begin position="547"/>
        <end position="565"/>
    </location>
</feature>
<feature type="region of interest" description="Disordered" evidence="1">
    <location>
        <begin position="545"/>
        <end position="670"/>
    </location>
</feature>
<evidence type="ECO:0000313" key="2">
    <source>
        <dbReference type="EnsemblMetazoa" id="AATE006908-PA.1"/>
    </source>
</evidence>
<feature type="region of interest" description="Disordered" evidence="1">
    <location>
        <begin position="182"/>
        <end position="226"/>
    </location>
</feature>
<accession>A0A182IWM2</accession>
<feature type="region of interest" description="Disordered" evidence="1">
    <location>
        <begin position="75"/>
        <end position="130"/>
    </location>
</feature>
<feature type="compositionally biased region" description="Basic residues" evidence="1">
    <location>
        <begin position="790"/>
        <end position="804"/>
    </location>
</feature>
<sequence length="1083" mass="113784">NLLQQVSLGELIQLSETRLKAQGYATGDADASQKETTFSENSLSVNSMVRQISDPKLEKKVTFARLLSKVSAEMSSGSEDLANGAKHSSALSLPNEVPPRANSVPPSPCTNEIRSPHSTSSNQGSDSLSSSELALHDFGLRSGGARRQRPKVSSADSILAMFKNFAASSSALHTLPSSIVISPSSTPTASSPQDDVPGDDDSSTSSNHTPVSYSSGGGGGASDSPVFYRQSTIEVPVLDALSAHKSSPTALGAAGGGGGGGAGGGVGAGGGGVGGGSGCSGGGSGQLHPPTILLEIPSNGINNKCLSPIREMPTPIPSPALTPIMPRPHRSIRTPQSIHDESMSVTFNTSFDDYHKPHQLSIEIRPPSPQDDGSSSQSDTTLDGSVGATGPTISIDVHPPTPEHRSPERPRDLIIPELIIQQPSPTRERTMVVIFHGSPPPHRANQSFDAGLLPCAGSSSAGKQQQKRFLKQWEKPTSLDLPFDPPMITITANEVVSDADVLSPALPVGHAKPHGTGGLGPAGGGGAAGMCYLSPFSMCIRGDRAPSESNLSSSGYSSMASPGPSRCGSSNPLFPHESDEPGSGSAGPGGFPGFHSLLSNRRQSASGSVRKKSADGGAAGGGGGSSAAGVTTGVGHHHHHHQQHSFRLRSDSETLSDEPLLESNDEGIGTDHLDEKIEEGEIRSAKELELYLGKELIQSGQEILTGQESLTMSQLQLPSIVIQADVGCEKLSPVSSRSDSPLSERNASLERFSSMFYGKKDQHLPFTDSDGLYDFPSSDGKGAGGTVVSSHRKSAGRRKDRRVARTAAAALLQSPSKSTTLLLELPAGKESSQHLSYGLGKFPSTAPTVRKSPKRRIHRQPLASSSSSTESLTSMRENATRQLKDPNGAAHLSASKAPVDGDDTGEDISSQVLPKAAAIATEEVRKPSHKIRRLKAIGNQIRFLRRIERSIHRKEQPAAQPPPDEDTQCSSGGSGCTADSPKMSTSPLIKYKQSQIDEVDESEEDDEHGTRQYFASAPNKHQQQQHQRLLPACEVNMAPLGTGSRQHGKISRQRRVLSHDCYAAKPWAAEAECKLLGGEVNSD</sequence>
<dbReference type="STRING" id="41427.A0A182IWM2"/>
<feature type="compositionally biased region" description="Basic and acidic residues" evidence="1">
    <location>
        <begin position="401"/>
        <end position="412"/>
    </location>
</feature>
<feature type="region of interest" description="Disordered" evidence="1">
    <location>
        <begin position="833"/>
        <end position="908"/>
    </location>
</feature>
<feature type="compositionally biased region" description="Gly residues" evidence="1">
    <location>
        <begin position="617"/>
        <end position="626"/>
    </location>
</feature>
<feature type="compositionally biased region" description="Polar residues" evidence="1">
    <location>
        <begin position="597"/>
        <end position="607"/>
    </location>
</feature>
<feature type="region of interest" description="Disordered" evidence="1">
    <location>
        <begin position="361"/>
        <end position="412"/>
    </location>
</feature>
<organism evidence="2">
    <name type="scientific">Anopheles atroparvus</name>
    <name type="common">European mosquito</name>
    <dbReference type="NCBI Taxonomy" id="41427"/>
    <lineage>
        <taxon>Eukaryota</taxon>
        <taxon>Metazoa</taxon>
        <taxon>Ecdysozoa</taxon>
        <taxon>Arthropoda</taxon>
        <taxon>Hexapoda</taxon>
        <taxon>Insecta</taxon>
        <taxon>Pterygota</taxon>
        <taxon>Neoptera</taxon>
        <taxon>Endopterygota</taxon>
        <taxon>Diptera</taxon>
        <taxon>Nematocera</taxon>
        <taxon>Culicoidea</taxon>
        <taxon>Culicidae</taxon>
        <taxon>Anophelinae</taxon>
        <taxon>Anopheles</taxon>
    </lineage>
</organism>
<feature type="region of interest" description="Disordered" evidence="1">
    <location>
        <begin position="952"/>
        <end position="987"/>
    </location>
</feature>
<feature type="compositionally biased region" description="Low complexity" evidence="1">
    <location>
        <begin position="370"/>
        <end position="385"/>
    </location>
</feature>
<reference evidence="2" key="1">
    <citation type="submission" date="2022-08" db="UniProtKB">
        <authorList>
            <consortium name="EnsemblMetazoa"/>
        </authorList>
    </citation>
    <scope>IDENTIFICATION</scope>
    <source>
        <strain evidence="2">EBRO</strain>
    </source>
</reference>
<dbReference type="VEuPathDB" id="VectorBase:AATE006908"/>
<feature type="compositionally biased region" description="Basic residues" evidence="1">
    <location>
        <begin position="635"/>
        <end position="647"/>
    </location>
</feature>
<dbReference type="EMBL" id="AXCP01008171">
    <property type="status" value="NOT_ANNOTATED_CDS"/>
    <property type="molecule type" value="Genomic_DNA"/>
</dbReference>
<proteinExistence type="predicted"/>
<evidence type="ECO:0000256" key="1">
    <source>
        <dbReference type="SAM" id="MobiDB-lite"/>
    </source>
</evidence>